<evidence type="ECO:0000256" key="1">
    <source>
        <dbReference type="ARBA" id="ARBA00004370"/>
    </source>
</evidence>
<keyword evidence="4 8" id="KW-0406">Ion transport</keyword>
<evidence type="ECO:0000256" key="7">
    <source>
        <dbReference type="ARBA" id="ARBA00023310"/>
    </source>
</evidence>
<evidence type="ECO:0000256" key="6">
    <source>
        <dbReference type="ARBA" id="ARBA00023196"/>
    </source>
</evidence>
<evidence type="ECO:0000256" key="5">
    <source>
        <dbReference type="ARBA" id="ARBA00023136"/>
    </source>
</evidence>
<dbReference type="HAMAP" id="MF_01416">
    <property type="entry name" value="ATP_synth_delta_bact"/>
    <property type="match status" value="1"/>
</dbReference>
<dbReference type="InterPro" id="IPR026015">
    <property type="entry name" value="ATP_synth_OSCP/delta_N_sf"/>
</dbReference>
<dbReference type="Gene3D" id="1.10.520.20">
    <property type="entry name" value="N-terminal domain of the delta subunit of the F1F0-ATP synthase"/>
    <property type="match status" value="1"/>
</dbReference>
<dbReference type="GO" id="GO:0045259">
    <property type="term" value="C:proton-transporting ATP synthase complex"/>
    <property type="evidence" value="ECO:0007669"/>
    <property type="project" value="UniProtKB-KW"/>
</dbReference>
<comment type="subcellular location">
    <subcellularLocation>
        <location evidence="8">Cell membrane</location>
        <topology evidence="8">Peripheral membrane protein</topology>
    </subcellularLocation>
    <subcellularLocation>
        <location evidence="1">Membrane</location>
    </subcellularLocation>
</comment>
<dbReference type="SMR" id="A0A0B3WKM0"/>
<dbReference type="GO" id="GO:0005886">
    <property type="term" value="C:plasma membrane"/>
    <property type="evidence" value="ECO:0007669"/>
    <property type="project" value="UniProtKB-SubCell"/>
</dbReference>
<dbReference type="eggNOG" id="COG0712">
    <property type="taxonomic scope" value="Bacteria"/>
</dbReference>
<organism evidence="10">
    <name type="scientific">Francisella tularensis subsp. holarctica</name>
    <dbReference type="NCBI Taxonomy" id="119857"/>
    <lineage>
        <taxon>Bacteria</taxon>
        <taxon>Pseudomonadati</taxon>
        <taxon>Pseudomonadota</taxon>
        <taxon>Gammaproteobacteria</taxon>
        <taxon>Thiotrichales</taxon>
        <taxon>Francisellaceae</taxon>
        <taxon>Francisella</taxon>
    </lineage>
</organism>
<evidence type="ECO:0000256" key="3">
    <source>
        <dbReference type="ARBA" id="ARBA00022781"/>
    </source>
</evidence>
<dbReference type="PROSITE" id="PS00389">
    <property type="entry name" value="ATPASE_DELTA"/>
    <property type="match status" value="1"/>
</dbReference>
<keyword evidence="2 8" id="KW-0813">Transport</keyword>
<dbReference type="KEGG" id="ftv:CH67_67"/>
<name>A0A0B3WKM0_FRATU</name>
<dbReference type="KEGG" id="ftc:DA46_927"/>
<dbReference type="EMBL" id="JAAGKH010000002">
    <property type="protein sequence ID" value="NDR88242.1"/>
    <property type="molecule type" value="Genomic_DNA"/>
</dbReference>
<evidence type="ECO:0000256" key="4">
    <source>
        <dbReference type="ARBA" id="ARBA00023065"/>
    </source>
</evidence>
<keyword evidence="3 8" id="KW-0375">Hydrogen ion transport</keyword>
<dbReference type="RefSeq" id="WP_003017341.1">
    <property type="nucleotide sequence ID" value="NZ_AP023459.1"/>
</dbReference>
<dbReference type="InterPro" id="IPR000711">
    <property type="entry name" value="ATPase_OSCP/dsu"/>
</dbReference>
<keyword evidence="8" id="KW-1003">Cell membrane</keyword>
<evidence type="ECO:0000313" key="10">
    <source>
        <dbReference type="EMBL" id="NDS67677.1"/>
    </source>
</evidence>
<dbReference type="InterPro" id="IPR020781">
    <property type="entry name" value="ATPase_OSCP/d_CS"/>
</dbReference>
<dbReference type="Pfam" id="PF00213">
    <property type="entry name" value="OSCP"/>
    <property type="match status" value="1"/>
</dbReference>
<dbReference type="AlphaFoldDB" id="A0A0B3WKM0"/>
<dbReference type="OMA" id="MVDNIQD"/>
<keyword evidence="5 8" id="KW-0472">Membrane</keyword>
<keyword evidence="7 8" id="KW-0066">ATP synthesis</keyword>
<evidence type="ECO:0000313" key="9">
    <source>
        <dbReference type="EMBL" id="NDR88242.1"/>
    </source>
</evidence>
<reference evidence="10" key="2">
    <citation type="submission" date="2020-02" db="EMBL/GenBank/DDBJ databases">
        <title>Using affinity propagation clustering for identifying bacterial clades and subclades with whole-genome sequences of Francisella tularensis.</title>
        <authorList>
            <person name="Homeier-Bachmann T."/>
            <person name="Abdel-Glil M.Y."/>
            <person name="Hackbart A."/>
            <person name="Hotzel H."/>
            <person name="Tomaso H."/>
        </authorList>
    </citation>
    <scope>NUCLEOTIDE SEQUENCE</scope>
    <source>
        <strain evidence="10">15T0085</strain>
        <strain evidence="9">17T1429</strain>
    </source>
</reference>
<reference evidence="10" key="1">
    <citation type="submission" date="2019-08" db="EMBL/GenBank/DDBJ databases">
        <authorList>
            <person name="Busch A."/>
        </authorList>
    </citation>
    <scope>NUCLEOTIDE SEQUENCE</scope>
    <source>
        <strain evidence="10">15T0085</strain>
        <strain evidence="9">17T1429</strain>
    </source>
</reference>
<comment type="function">
    <text evidence="8">This protein is part of the stalk that links CF(0) to CF(1). It either transmits conformational changes from CF(0) to CF(1) or is implicated in proton conduction.</text>
</comment>
<sequence length="174" mass="19202">MTNISVIAKPYAKAAFEFANEHNLLQQWSKLLQTFSELIKDKSVAAIVSSPTISQIEVVDALKKQLDENFFNFLALIAENKKMLIMPEIADQFESIKNIHNNVRVADVTLAYATDKNILDSLKTSLEKKFGCTIDMHINIDPAIIGGAVVKVGDTVIDSSVSGHLEKLKSILLS</sequence>
<dbReference type="HOGENOM" id="CLU_085114_3_0_6"/>
<accession>A0A0B3WKM0</accession>
<dbReference type="GeneID" id="75264620"/>
<dbReference type="PRINTS" id="PR00125">
    <property type="entry name" value="ATPASEDELTA"/>
</dbReference>
<comment type="caution">
    <text evidence="10">The sequence shown here is derived from an EMBL/GenBank/DDBJ whole genome shotgun (WGS) entry which is preliminary data.</text>
</comment>
<proteinExistence type="inferred from homology"/>
<dbReference type="EMBL" id="JAAGJP010000002">
    <property type="protein sequence ID" value="NDS67677.1"/>
    <property type="molecule type" value="Genomic_DNA"/>
</dbReference>
<comment type="function">
    <text evidence="8">F(1)F(0) ATP synthase produces ATP from ADP in the presence of a proton or sodium gradient. F-type ATPases consist of two structural domains, F(1) containing the extramembraneous catalytic core and F(0) containing the membrane proton channel, linked together by a central stalk and a peripheral stalk. During catalysis, ATP synthesis in the catalytic domain of F(1) is coupled via a rotary mechanism of the central stalk subunits to proton translocation.</text>
</comment>
<dbReference type="GO" id="GO:0046933">
    <property type="term" value="F:proton-transporting ATP synthase activity, rotational mechanism"/>
    <property type="evidence" value="ECO:0007669"/>
    <property type="project" value="UniProtKB-UniRule"/>
</dbReference>
<protein>
    <recommendedName>
        <fullName evidence="8">ATP synthase subunit delta</fullName>
    </recommendedName>
    <alternativeName>
        <fullName evidence="8">ATP synthase F(1) sector subunit delta</fullName>
    </alternativeName>
    <alternativeName>
        <fullName evidence="8">F-type ATPase subunit delta</fullName>
        <shortName evidence="8">F-ATPase subunit delta</shortName>
    </alternativeName>
</protein>
<comment type="similarity">
    <text evidence="8">Belongs to the ATPase delta chain family.</text>
</comment>
<evidence type="ECO:0000256" key="8">
    <source>
        <dbReference type="HAMAP-Rule" id="MF_01416"/>
    </source>
</evidence>
<dbReference type="NCBIfam" id="TIGR01145">
    <property type="entry name" value="ATP_synt_delta"/>
    <property type="match status" value="1"/>
</dbReference>
<dbReference type="SUPFAM" id="SSF47928">
    <property type="entry name" value="N-terminal domain of the delta subunit of the F1F0-ATP synthase"/>
    <property type="match status" value="1"/>
</dbReference>
<dbReference type="NCBIfam" id="NF004402">
    <property type="entry name" value="PRK05758.2-2"/>
    <property type="match status" value="1"/>
</dbReference>
<dbReference type="PANTHER" id="PTHR11910">
    <property type="entry name" value="ATP SYNTHASE DELTA CHAIN"/>
    <property type="match status" value="1"/>
</dbReference>
<dbReference type="KEGG" id="ftz:CH68_1951"/>
<keyword evidence="6 8" id="KW-0139">CF(1)</keyword>
<evidence type="ECO:0000256" key="2">
    <source>
        <dbReference type="ARBA" id="ARBA00022448"/>
    </source>
</evidence>
<gene>
    <name evidence="8" type="primary">atpH</name>
    <name evidence="10" type="ORF">FWI86_00665</name>
    <name evidence="9" type="ORF">FWJ04_00510</name>
</gene>